<protein>
    <submittedName>
        <fullName evidence="1">BH0692 protein</fullName>
    </submittedName>
</protein>
<dbReference type="PIR" id="D83736">
    <property type="entry name" value="D83736"/>
</dbReference>
<organism evidence="1 2">
    <name type="scientific">Halalkalibacterium halodurans (strain ATCC BAA-125 / DSM 18197 / FERM 7344 / JCM 9153 / C-125)</name>
    <name type="common">Bacillus halodurans</name>
    <dbReference type="NCBI Taxonomy" id="272558"/>
    <lineage>
        <taxon>Bacteria</taxon>
        <taxon>Bacillati</taxon>
        <taxon>Bacillota</taxon>
        <taxon>Bacilli</taxon>
        <taxon>Bacillales</taxon>
        <taxon>Bacillaceae</taxon>
        <taxon>Halalkalibacterium (ex Joshi et al. 2022)</taxon>
    </lineage>
</organism>
<dbReference type="EMBL" id="BA000004">
    <property type="protein sequence ID" value="BAB04411.1"/>
    <property type="molecule type" value="Genomic_DNA"/>
</dbReference>
<proteinExistence type="predicted"/>
<dbReference type="Proteomes" id="UP000001258">
    <property type="component" value="Chromosome"/>
</dbReference>
<evidence type="ECO:0000313" key="2">
    <source>
        <dbReference type="Proteomes" id="UP000001258"/>
    </source>
</evidence>
<dbReference type="eggNOG" id="ENOG502ZA24">
    <property type="taxonomic scope" value="Bacteria"/>
</dbReference>
<gene>
    <name evidence="1" type="ordered locus">BH0692</name>
</gene>
<accession>Q9KF07</accession>
<reference evidence="1 2" key="1">
    <citation type="journal article" date="2000" name="Nucleic Acids Res.">
        <title>Complete genome sequence of the alkaliphilic bacterium Bacillus halodurans and genomic sequence comparison with Bacillus subtilis.</title>
        <authorList>
            <person name="Takami H."/>
            <person name="Nakasone K."/>
            <person name="Takaki Y."/>
            <person name="Maeno G."/>
            <person name="Sasaki R."/>
            <person name="Masui N."/>
            <person name="Fuji F."/>
            <person name="Hirama C."/>
            <person name="Nakamura Y."/>
            <person name="Ogasawara N."/>
            <person name="Kuhara S."/>
            <person name="Horikoshi K."/>
        </authorList>
    </citation>
    <scope>NUCLEOTIDE SEQUENCE [LARGE SCALE GENOMIC DNA]</scope>
    <source>
        <strain evidence="2">ATCC BAA-125 / DSM 18197 / FERM 7344 / JCM 9153 / C-125</strain>
    </source>
</reference>
<evidence type="ECO:0000313" key="1">
    <source>
        <dbReference type="EMBL" id="BAB04411.1"/>
    </source>
</evidence>
<dbReference type="AlphaFoldDB" id="Q9KF07"/>
<dbReference type="HOGENOM" id="CLU_2407159_0_0_9"/>
<dbReference type="KEGG" id="bha:BH0692"/>
<name>Q9KF07_HALH5</name>
<keyword evidence="2" id="KW-1185">Reference proteome</keyword>
<sequence length="92" mass="10704">MIVKSFDPMNIVSFEERLLHKNFIKVSINNEDYLVRQPAIALCKSGLHNIKKLHIILNNEPIERKDSIIIDGIGVLKGRYMKKENVMHLYVD</sequence>